<dbReference type="Proteomes" id="UP000198915">
    <property type="component" value="Unassembled WGS sequence"/>
</dbReference>
<evidence type="ECO:0000256" key="1">
    <source>
        <dbReference type="SAM" id="Phobius"/>
    </source>
</evidence>
<keyword evidence="3" id="KW-1185">Reference proteome</keyword>
<sequence length="83" mass="9059">MKPSKATYRIEGKELVASVKLGGQQHQESSLSFCHDVGAKRILQLLLTDPQPSFAEATATARPITLSLLVMMATLFFSLPLPM</sequence>
<organism evidence="2 3">
    <name type="scientific">Brevibacillus centrosporus</name>
    <dbReference type="NCBI Taxonomy" id="54910"/>
    <lineage>
        <taxon>Bacteria</taxon>
        <taxon>Bacillati</taxon>
        <taxon>Bacillota</taxon>
        <taxon>Bacilli</taxon>
        <taxon>Bacillales</taxon>
        <taxon>Paenibacillaceae</taxon>
        <taxon>Brevibacillus</taxon>
    </lineage>
</organism>
<dbReference type="STRING" id="1884381.SAMN05518846_10219"/>
<evidence type="ECO:0000313" key="2">
    <source>
        <dbReference type="EMBL" id="SFJ06381.1"/>
    </source>
</evidence>
<dbReference type="AlphaFoldDB" id="A0A1I3NAK8"/>
<reference evidence="3" key="1">
    <citation type="submission" date="2016-10" db="EMBL/GenBank/DDBJ databases">
        <authorList>
            <person name="Varghese N."/>
            <person name="Submissions S."/>
        </authorList>
    </citation>
    <scope>NUCLEOTIDE SEQUENCE [LARGE SCALE GENOMIC DNA]</scope>
    <source>
        <strain evidence="3">OK042</strain>
    </source>
</reference>
<keyword evidence="1" id="KW-0812">Transmembrane</keyword>
<accession>A0A1I3NAK8</accession>
<name>A0A1I3NAK8_9BACL</name>
<protein>
    <submittedName>
        <fullName evidence="2">Uncharacterized protein</fullName>
    </submittedName>
</protein>
<dbReference type="EMBL" id="FORT01000002">
    <property type="protein sequence ID" value="SFJ06381.1"/>
    <property type="molecule type" value="Genomic_DNA"/>
</dbReference>
<evidence type="ECO:0000313" key="3">
    <source>
        <dbReference type="Proteomes" id="UP000198915"/>
    </source>
</evidence>
<keyword evidence="1" id="KW-0472">Membrane</keyword>
<feature type="transmembrane region" description="Helical" evidence="1">
    <location>
        <begin position="64"/>
        <end position="81"/>
    </location>
</feature>
<gene>
    <name evidence="2" type="ORF">SAMN05518846_10219</name>
</gene>
<keyword evidence="1" id="KW-1133">Transmembrane helix</keyword>
<proteinExistence type="predicted"/>